<evidence type="ECO:0000256" key="6">
    <source>
        <dbReference type="SAM" id="Phobius"/>
    </source>
</evidence>
<dbReference type="EMBL" id="HBEL01046089">
    <property type="protein sequence ID" value="CAD8425271.1"/>
    <property type="molecule type" value="Transcribed_RNA"/>
</dbReference>
<feature type="transmembrane region" description="Helical" evidence="6">
    <location>
        <begin position="178"/>
        <end position="199"/>
    </location>
</feature>
<keyword evidence="3 6" id="KW-0812">Transmembrane</keyword>
<accession>A0A7S0GKE8</accession>
<gene>
    <name evidence="7" type="ORF">PINE0816_LOCUS21431</name>
</gene>
<evidence type="ECO:0000313" key="7">
    <source>
        <dbReference type="EMBL" id="CAD8425271.1"/>
    </source>
</evidence>
<dbReference type="AlphaFoldDB" id="A0A7S0GKE8"/>
<feature type="transmembrane region" description="Helical" evidence="6">
    <location>
        <begin position="205"/>
        <end position="226"/>
    </location>
</feature>
<reference evidence="7" key="1">
    <citation type="submission" date="2021-01" db="EMBL/GenBank/DDBJ databases">
        <authorList>
            <person name="Corre E."/>
            <person name="Pelletier E."/>
            <person name="Niang G."/>
            <person name="Scheremetjew M."/>
            <person name="Finn R."/>
            <person name="Kale V."/>
            <person name="Holt S."/>
            <person name="Cochrane G."/>
            <person name="Meng A."/>
            <person name="Brown T."/>
            <person name="Cohen L."/>
        </authorList>
    </citation>
    <scope>NUCLEOTIDE SEQUENCE</scope>
    <source>
        <strain evidence="7">CCAP1064/1</strain>
    </source>
</reference>
<evidence type="ECO:0000256" key="1">
    <source>
        <dbReference type="ARBA" id="ARBA00004141"/>
    </source>
</evidence>
<organism evidence="7">
    <name type="scientific">Proboscia inermis</name>
    <dbReference type="NCBI Taxonomy" id="420281"/>
    <lineage>
        <taxon>Eukaryota</taxon>
        <taxon>Sar</taxon>
        <taxon>Stramenopiles</taxon>
        <taxon>Ochrophyta</taxon>
        <taxon>Bacillariophyta</taxon>
        <taxon>Coscinodiscophyceae</taxon>
        <taxon>Rhizosoleniophycidae</taxon>
        <taxon>Rhizosoleniales</taxon>
        <taxon>Rhizosoleniaceae</taxon>
        <taxon>Proboscia</taxon>
    </lineage>
</organism>
<dbReference type="Pfam" id="PF03073">
    <property type="entry name" value="TspO_MBR"/>
    <property type="match status" value="1"/>
</dbReference>
<evidence type="ECO:0000256" key="2">
    <source>
        <dbReference type="ARBA" id="ARBA00007524"/>
    </source>
</evidence>
<comment type="subcellular location">
    <subcellularLocation>
        <location evidence="1">Membrane</location>
        <topology evidence="1">Multi-pass membrane protein</topology>
    </subcellularLocation>
</comment>
<dbReference type="GO" id="GO:0016020">
    <property type="term" value="C:membrane"/>
    <property type="evidence" value="ECO:0007669"/>
    <property type="project" value="UniProtKB-SubCell"/>
</dbReference>
<proteinExistence type="inferred from homology"/>
<dbReference type="InterPro" id="IPR038330">
    <property type="entry name" value="TspO/MBR-related_sf"/>
</dbReference>
<evidence type="ECO:0000256" key="5">
    <source>
        <dbReference type="ARBA" id="ARBA00023136"/>
    </source>
</evidence>
<dbReference type="Gene3D" id="1.20.1260.100">
    <property type="entry name" value="TspO/MBR protein"/>
    <property type="match status" value="1"/>
</dbReference>
<name>A0A7S0GKE8_9STRA</name>
<comment type="similarity">
    <text evidence="2">Belongs to the TspO/BZRP family.</text>
</comment>
<dbReference type="InterPro" id="IPR004307">
    <property type="entry name" value="TspO_MBR"/>
</dbReference>
<dbReference type="PANTHER" id="PTHR10057:SF0">
    <property type="entry name" value="TRANSLOCATOR PROTEIN"/>
    <property type="match status" value="1"/>
</dbReference>
<dbReference type="GO" id="GO:0033013">
    <property type="term" value="P:tetrapyrrole metabolic process"/>
    <property type="evidence" value="ECO:0007669"/>
    <property type="project" value="UniProtKB-ARBA"/>
</dbReference>
<feature type="transmembrane region" description="Helical" evidence="6">
    <location>
        <begin position="122"/>
        <end position="141"/>
    </location>
</feature>
<keyword evidence="5 6" id="KW-0472">Membrane</keyword>
<evidence type="ECO:0000256" key="3">
    <source>
        <dbReference type="ARBA" id="ARBA00022692"/>
    </source>
</evidence>
<keyword evidence="4 6" id="KW-1133">Transmembrane helix</keyword>
<evidence type="ECO:0000256" key="4">
    <source>
        <dbReference type="ARBA" id="ARBA00022989"/>
    </source>
</evidence>
<feature type="transmembrane region" description="Helical" evidence="6">
    <location>
        <begin position="233"/>
        <end position="252"/>
    </location>
</feature>
<dbReference type="PANTHER" id="PTHR10057">
    <property type="entry name" value="PERIPHERAL-TYPE BENZODIAZEPINE RECEPTOR"/>
    <property type="match status" value="1"/>
</dbReference>
<dbReference type="CDD" id="cd15904">
    <property type="entry name" value="TSPO_MBR"/>
    <property type="match status" value="1"/>
</dbReference>
<feature type="transmembrane region" description="Helical" evidence="6">
    <location>
        <begin position="264"/>
        <end position="283"/>
    </location>
</feature>
<protein>
    <submittedName>
        <fullName evidence="7">Uncharacterized protein</fullName>
    </submittedName>
</protein>
<sequence length="321" mass="34889">MKPSCVDIKSYTTLVFLFASSVTNLPSVFCFLPPKAVYNDVPASKIASRGCHIGCNFSPTRCDQLQPVFRGGSHALQMTASSSTSSRGGIDVLDTAKYFFATSIQFGLLAGALKAIDKVLAFYSSTLPAPVVGLLFCFLSLRSRVASVLDNSRPNREKMEGEVTPPDVKRPKWTPPGIAFPLIWISITFLRGISSAMVYQKTGALFSVPLLAMVLHLSIGDTWNTITNLEKRLGVSAAGCLFVWASVMNVIYNYYLVLPSAGNIIAPSGVWLTIATVLTFCIWRINEPVQPLWPVKNDGKSAAFKWSNMGQLQPKSFGGSD</sequence>